<feature type="transmembrane region" description="Helical" evidence="2">
    <location>
        <begin position="445"/>
        <end position="470"/>
    </location>
</feature>
<feature type="coiled-coil region" evidence="1">
    <location>
        <begin position="1197"/>
        <end position="1232"/>
    </location>
</feature>
<keyword evidence="2" id="KW-0812">Transmembrane</keyword>
<keyword evidence="4" id="KW-1185">Reference proteome</keyword>
<protein>
    <submittedName>
        <fullName evidence="3">DUF6781 family protein</fullName>
    </submittedName>
</protein>
<keyword evidence="2" id="KW-1133">Transmembrane helix</keyword>
<evidence type="ECO:0000313" key="4">
    <source>
        <dbReference type="Proteomes" id="UP001597520"/>
    </source>
</evidence>
<dbReference type="PANTHER" id="PTHR37813:SF1">
    <property type="entry name" value="FELS-2 PROPHAGE PROTEIN"/>
    <property type="match status" value="1"/>
</dbReference>
<evidence type="ECO:0000313" key="3">
    <source>
        <dbReference type="EMBL" id="MFD2704243.1"/>
    </source>
</evidence>
<feature type="transmembrane region" description="Helical" evidence="2">
    <location>
        <begin position="103"/>
        <end position="127"/>
    </location>
</feature>
<dbReference type="PANTHER" id="PTHR37813">
    <property type="entry name" value="FELS-2 PROPHAGE PROTEIN"/>
    <property type="match status" value="1"/>
</dbReference>
<keyword evidence="2" id="KW-0472">Membrane</keyword>
<dbReference type="RefSeq" id="WP_380711531.1">
    <property type="nucleotide sequence ID" value="NZ_JBHUML010000002.1"/>
</dbReference>
<keyword evidence="1" id="KW-0175">Coiled coil</keyword>
<organism evidence="3 4">
    <name type="scientific">Salibacterium lacus</name>
    <dbReference type="NCBI Taxonomy" id="1898109"/>
    <lineage>
        <taxon>Bacteria</taxon>
        <taxon>Bacillati</taxon>
        <taxon>Bacillota</taxon>
        <taxon>Bacilli</taxon>
        <taxon>Bacillales</taxon>
        <taxon>Bacillaceae</taxon>
    </lineage>
</organism>
<accession>A0ABW5SY73</accession>
<sequence length="1393" mass="154442">MNERLQAAVGARIGEFKRKMKEVNAITKQTAMGASKKVDADTSSFQKKMAAAYATAKAFPKTITVEVEARVNRFHGAMSRLANVIRSFNEVTANMISGGLLTFFPALVPVIASATGALGAMGVSLGVVSGGLAGLGSSAGMAGAGFAGLLTVLTPAVARITEAHKAIMEGNRVLSSYAGPMQSVLQQVFNLKNQFSQLQESVRPDLFAGLTTGLEVAQLALTRLTPGIQNIVQVFRDLMSTFQNTVKNASDVRAAFRWFNDRAPEAFRNWAKIAGNAVRGVVNLLRAFDPVAKSMEKGLGSMTQRFAEWTASLGESQKFQRFIDYVQTNGPKLVSIVGNVTQGLVGMFSAFAPMTGDMLSGLQKMTKRFKEWGQSLSGNKQFQQFADYIRTNGPKVIDLIGNIGNFLVEMGKAMAPLGSQLLDMANGFLKWLNSMMESNPMIGKIVAGAISLTGAIKALTPIIVAVRALFGGAFGKMLTKFIPFRTQLVAGLKVVGKQIGAFMKRIPIMAATLIKNFAKMAARATVWAARMAAQWVIAMGPIGWITTAVIALVALIIANWDKVKKWTKKAWTAVSTAVSNAVNKVVSWVKDRFPGVYQNIKKYLNMAEKIIKEVWRYIKETFQNAIDFVKALVKGDFEGMKDAIKSQMENARKAISTIWSAIKKFFGDMLSQLWDNVKETFTSIKDSIQEKLKAARDVVQSVWQSIKSRIEMRLIRIWNQVKMKFNQIKTSIQDNLEQAKSTVQSVWQTIKAYVRGNVTKIWNIIKDRFRRVVNAVRTKMSEVRQWIEDKWNEAKSFLQGISLIDIGKNIIDGLVQGINNALGSVKSAVSGLADKIPGWLKSKLGIASPSRVIAKQVGRWIPLGLRKGMQSEEKAVEKAADEMGEKAIPDMSGGLASNERSVREFGDELVKINQRTQDEIQQVKKEARQDDSTGQQDVQKEIEGILDQRLSDVKSFISNKQSLEQLSVKDEVAIWKQATDAFEDGTDRKREAHLALRDAKRKVDKQMLQSEMNYLDRKKKAGEISLADEVQMLNQLSTKYAEHSDKYQQIQDRKTNTLQTINDRLTSINDEYLKKTKEVNQELKDEQKKLTQEYKKAVQDRADALYSTTGLFDEMTSNFEGSGSDLMKNLRGQVQGFKQWSKDLEQLSQRGLDESLIAELQEMGPSAQKEIAALNKMSDKQLTKYQNLWQEKSRLARVQAEKELEGMRKDTQQKINQLRTRSKEQLEQLRKEWVKKVQDVTNGTSEELSSLKQIGADSIQGLMNGMDSMEGRLMRKARSMAQAVSREISSALEVRSPSRVTMKIGEYTGQGLAKGMDKSLAGIKRTSQDMATAAMPQMQMPSVGSVQPSTSIGEFSASDERKQHVTVMLDSEVIGRGVAPAVGDEIAVRTGVR</sequence>
<feature type="transmembrane region" description="Helical" evidence="2">
    <location>
        <begin position="139"/>
        <end position="158"/>
    </location>
</feature>
<comment type="caution">
    <text evidence="3">The sequence shown here is derived from an EMBL/GenBank/DDBJ whole genome shotgun (WGS) entry which is preliminary data.</text>
</comment>
<name>A0ABW5SY73_9BACI</name>
<dbReference type="Pfam" id="PF20572">
    <property type="entry name" value="DUF6781"/>
    <property type="match status" value="1"/>
</dbReference>
<evidence type="ECO:0000256" key="2">
    <source>
        <dbReference type="SAM" id="Phobius"/>
    </source>
</evidence>
<reference evidence="4" key="1">
    <citation type="journal article" date="2019" name="Int. J. Syst. Evol. Microbiol.">
        <title>The Global Catalogue of Microorganisms (GCM) 10K type strain sequencing project: providing services to taxonomists for standard genome sequencing and annotation.</title>
        <authorList>
            <consortium name="The Broad Institute Genomics Platform"/>
            <consortium name="The Broad Institute Genome Sequencing Center for Infectious Disease"/>
            <person name="Wu L."/>
            <person name="Ma J."/>
        </authorList>
    </citation>
    <scope>NUCLEOTIDE SEQUENCE [LARGE SCALE GENOMIC DNA]</scope>
    <source>
        <strain evidence="4">KCTC 33792</strain>
    </source>
</reference>
<dbReference type="Proteomes" id="UP001597520">
    <property type="component" value="Unassembled WGS sequence"/>
</dbReference>
<proteinExistence type="predicted"/>
<dbReference type="EMBL" id="JBHUML010000002">
    <property type="protein sequence ID" value="MFD2704243.1"/>
    <property type="molecule type" value="Genomic_DNA"/>
</dbReference>
<dbReference type="Gene3D" id="1.20.120.20">
    <property type="entry name" value="Apolipoprotein"/>
    <property type="match status" value="1"/>
</dbReference>
<feature type="coiled-coil region" evidence="1">
    <location>
        <begin position="1033"/>
        <end position="1100"/>
    </location>
</feature>
<dbReference type="InterPro" id="IPR046708">
    <property type="entry name" value="DUF6781"/>
</dbReference>
<evidence type="ECO:0000256" key="1">
    <source>
        <dbReference type="SAM" id="Coils"/>
    </source>
</evidence>
<dbReference type="SUPFAM" id="SSF58113">
    <property type="entry name" value="Apolipoprotein A-I"/>
    <property type="match status" value="1"/>
</dbReference>
<gene>
    <name evidence="3" type="ORF">ACFSUB_02085</name>
</gene>
<feature type="transmembrane region" description="Helical" evidence="2">
    <location>
        <begin position="535"/>
        <end position="560"/>
    </location>
</feature>